<organism evidence="2 3">
    <name type="scientific">Undibacterium arcticum</name>
    <dbReference type="NCBI Taxonomy" id="1762892"/>
    <lineage>
        <taxon>Bacteria</taxon>
        <taxon>Pseudomonadati</taxon>
        <taxon>Pseudomonadota</taxon>
        <taxon>Betaproteobacteria</taxon>
        <taxon>Burkholderiales</taxon>
        <taxon>Oxalobacteraceae</taxon>
        <taxon>Undibacterium</taxon>
    </lineage>
</organism>
<dbReference type="Proteomes" id="UP001595530">
    <property type="component" value="Unassembled WGS sequence"/>
</dbReference>
<evidence type="ECO:0000313" key="3">
    <source>
        <dbReference type="Proteomes" id="UP001595530"/>
    </source>
</evidence>
<keyword evidence="2" id="KW-0012">Acyltransferase</keyword>
<proteinExistence type="predicted"/>
<dbReference type="GO" id="GO:0016746">
    <property type="term" value="F:acyltransferase activity"/>
    <property type="evidence" value="ECO:0007669"/>
    <property type="project" value="UniProtKB-KW"/>
</dbReference>
<accession>A0ABV7EZ10</accession>
<dbReference type="RefSeq" id="WP_390330901.1">
    <property type="nucleotide sequence ID" value="NZ_JBHRTP010000008.1"/>
</dbReference>
<dbReference type="EMBL" id="JBHRTP010000008">
    <property type="protein sequence ID" value="MFC3107143.1"/>
    <property type="molecule type" value="Genomic_DNA"/>
</dbReference>
<dbReference type="SUPFAM" id="SSF55729">
    <property type="entry name" value="Acyl-CoA N-acyltransferases (Nat)"/>
    <property type="match status" value="1"/>
</dbReference>
<dbReference type="PANTHER" id="PTHR43792">
    <property type="entry name" value="GNAT FAMILY, PUTATIVE (AFU_ORTHOLOGUE AFUA_3G00765)-RELATED-RELATED"/>
    <property type="match status" value="1"/>
</dbReference>
<feature type="domain" description="N-acetyltransferase" evidence="1">
    <location>
        <begin position="14"/>
        <end position="174"/>
    </location>
</feature>
<gene>
    <name evidence="2" type="ORF">ACFOFO_04050</name>
</gene>
<dbReference type="InterPro" id="IPR000182">
    <property type="entry name" value="GNAT_dom"/>
</dbReference>
<dbReference type="InterPro" id="IPR016181">
    <property type="entry name" value="Acyl_CoA_acyltransferase"/>
</dbReference>
<name>A0ABV7EZ10_9BURK</name>
<keyword evidence="3" id="KW-1185">Reference proteome</keyword>
<dbReference type="Pfam" id="PF13302">
    <property type="entry name" value="Acetyltransf_3"/>
    <property type="match status" value="1"/>
</dbReference>
<dbReference type="PANTHER" id="PTHR43792:SF1">
    <property type="entry name" value="N-ACETYLTRANSFERASE DOMAIN-CONTAINING PROTEIN"/>
    <property type="match status" value="1"/>
</dbReference>
<sequence length="174" mass="19467">MTTTTMTVLETERLILRRITQGDAEFYLALLNEPSWLRFIGDKGVRTLEQAHASIVNGPLAMYERHGFGLYVTALKADGTPIGMCGLIKRDGLDDVDIGYAFFPRYRGQGYALEAAAAVQAHGKSAFDLKRLVAITNPDNHGSIRLLENIGMKFEKMISLSEDKSEIRLYAYQY</sequence>
<reference evidence="3" key="1">
    <citation type="journal article" date="2019" name="Int. J. Syst. Evol. Microbiol.">
        <title>The Global Catalogue of Microorganisms (GCM) 10K type strain sequencing project: providing services to taxonomists for standard genome sequencing and annotation.</title>
        <authorList>
            <consortium name="The Broad Institute Genomics Platform"/>
            <consortium name="The Broad Institute Genome Sequencing Center for Infectious Disease"/>
            <person name="Wu L."/>
            <person name="Ma J."/>
        </authorList>
    </citation>
    <scope>NUCLEOTIDE SEQUENCE [LARGE SCALE GENOMIC DNA]</scope>
    <source>
        <strain evidence="3">KCTC 42986</strain>
    </source>
</reference>
<comment type="caution">
    <text evidence="2">The sequence shown here is derived from an EMBL/GenBank/DDBJ whole genome shotgun (WGS) entry which is preliminary data.</text>
</comment>
<keyword evidence="2" id="KW-0808">Transferase</keyword>
<dbReference type="PROSITE" id="PS51186">
    <property type="entry name" value="GNAT"/>
    <property type="match status" value="1"/>
</dbReference>
<dbReference type="InterPro" id="IPR051531">
    <property type="entry name" value="N-acetyltransferase"/>
</dbReference>
<evidence type="ECO:0000313" key="2">
    <source>
        <dbReference type="EMBL" id="MFC3107143.1"/>
    </source>
</evidence>
<dbReference type="EC" id="2.3.-.-" evidence="2"/>
<evidence type="ECO:0000259" key="1">
    <source>
        <dbReference type="PROSITE" id="PS51186"/>
    </source>
</evidence>
<protein>
    <submittedName>
        <fullName evidence="2">GNAT family N-acetyltransferase</fullName>
        <ecNumber evidence="2">2.3.-.-</ecNumber>
    </submittedName>
</protein>
<dbReference type="Gene3D" id="3.40.630.30">
    <property type="match status" value="1"/>
</dbReference>